<sequence length="531" mass="59512">MQSTYTLVVAGLALAVWALSRVFTFPGVREAGLPPGPTALPIIGSIHKIPRAGIHLQFTQWAKTYGPLLSVKIGHGTMVVLTSAKYASQLLEKRSAHYSNRPPSYIVGGLVFHDDHPMFMDADERWKLRRKLYYQLLRESRCNAEHLSLVEAEAAQLVRDICVEPASLMLHPARFSNSIIMSLVFGIRTPRYDTPHYLDLQTIMTELSALGEIGATPPVDLLSMLKYIPQNLWGNWRKRAAQLRQRLLDLHGPLVDQVVRRRETVGKSNSFLDGVLDAQAELQLSRNEIEIMCGNLLEGGTDTMATTLLTLCQAMATYPEVQKEAHQHLDQVVGDGRSPSWNDYDRLPFIAMIVKELLRWRPPAPGAFPHAVARDDEIDGKKIPKNSTVVVNIWGIHHDATRYPNPDIFDPSRFAGHTQPAPVYANAGDHEKRDHFGYGSGRRMCPGIHLAERALFVAAAQMVWAFDFKPKVTAAGRTIPIDVNPATAYRDGFLNQCRPFEMDIQIRSEKHREVIMAQATGAERDVFSKYS</sequence>
<dbReference type="InterPro" id="IPR036396">
    <property type="entry name" value="Cyt_P450_sf"/>
</dbReference>
<gene>
    <name evidence="7" type="ORF">BDW59DRAFT_87180</name>
</gene>
<evidence type="ECO:0000256" key="1">
    <source>
        <dbReference type="ARBA" id="ARBA00001971"/>
    </source>
</evidence>
<comment type="cofactor">
    <cofactor evidence="1">
        <name>heme</name>
        <dbReference type="ChEBI" id="CHEBI:30413"/>
    </cofactor>
</comment>
<dbReference type="PANTHER" id="PTHR46300:SF2">
    <property type="entry name" value="CYTOCHROME P450 MONOOXYGENASE ALNH-RELATED"/>
    <property type="match status" value="1"/>
</dbReference>
<organism evidence="7 8">
    <name type="scientific">Aspergillus cavernicola</name>
    <dbReference type="NCBI Taxonomy" id="176166"/>
    <lineage>
        <taxon>Eukaryota</taxon>
        <taxon>Fungi</taxon>
        <taxon>Dikarya</taxon>
        <taxon>Ascomycota</taxon>
        <taxon>Pezizomycotina</taxon>
        <taxon>Eurotiomycetes</taxon>
        <taxon>Eurotiomycetidae</taxon>
        <taxon>Eurotiales</taxon>
        <taxon>Aspergillaceae</taxon>
        <taxon>Aspergillus</taxon>
        <taxon>Aspergillus subgen. Nidulantes</taxon>
    </lineage>
</organism>
<evidence type="ECO:0000256" key="2">
    <source>
        <dbReference type="ARBA" id="ARBA00010617"/>
    </source>
</evidence>
<dbReference type="Pfam" id="PF00067">
    <property type="entry name" value="p450"/>
    <property type="match status" value="1"/>
</dbReference>
<evidence type="ECO:0000256" key="6">
    <source>
        <dbReference type="ARBA" id="ARBA00023033"/>
    </source>
</evidence>
<name>A0ABR4I905_9EURO</name>
<keyword evidence="8" id="KW-1185">Reference proteome</keyword>
<comment type="caution">
    <text evidence="7">The sequence shown here is derived from an EMBL/GenBank/DDBJ whole genome shotgun (WGS) entry which is preliminary data.</text>
</comment>
<keyword evidence="5" id="KW-0408">Iron</keyword>
<dbReference type="SUPFAM" id="SSF48264">
    <property type="entry name" value="Cytochrome P450"/>
    <property type="match status" value="1"/>
</dbReference>
<dbReference type="PANTHER" id="PTHR46300">
    <property type="entry name" value="P450, PUTATIVE (EUROFUNG)-RELATED-RELATED"/>
    <property type="match status" value="1"/>
</dbReference>
<accession>A0ABR4I905</accession>
<keyword evidence="3" id="KW-0479">Metal-binding</keyword>
<protein>
    <submittedName>
        <fullName evidence="7">Cytochrome P450 2D18</fullName>
    </submittedName>
</protein>
<keyword evidence="4" id="KW-0560">Oxidoreductase</keyword>
<evidence type="ECO:0000313" key="8">
    <source>
        <dbReference type="Proteomes" id="UP001610335"/>
    </source>
</evidence>
<comment type="similarity">
    <text evidence="2">Belongs to the cytochrome P450 family.</text>
</comment>
<evidence type="ECO:0000256" key="5">
    <source>
        <dbReference type="ARBA" id="ARBA00023004"/>
    </source>
</evidence>
<dbReference type="EMBL" id="JBFXLS010000045">
    <property type="protein sequence ID" value="KAL2824221.1"/>
    <property type="molecule type" value="Genomic_DNA"/>
</dbReference>
<evidence type="ECO:0000256" key="4">
    <source>
        <dbReference type="ARBA" id="ARBA00023002"/>
    </source>
</evidence>
<dbReference type="PRINTS" id="PR00463">
    <property type="entry name" value="EP450I"/>
</dbReference>
<dbReference type="Proteomes" id="UP001610335">
    <property type="component" value="Unassembled WGS sequence"/>
</dbReference>
<dbReference type="InterPro" id="IPR050364">
    <property type="entry name" value="Cytochrome_P450_fung"/>
</dbReference>
<keyword evidence="6" id="KW-0503">Monooxygenase</keyword>
<reference evidence="7 8" key="1">
    <citation type="submission" date="2024-07" db="EMBL/GenBank/DDBJ databases">
        <title>Section-level genome sequencing and comparative genomics of Aspergillus sections Usti and Cavernicolus.</title>
        <authorList>
            <consortium name="Lawrence Berkeley National Laboratory"/>
            <person name="Nybo J.L."/>
            <person name="Vesth T.C."/>
            <person name="Theobald S."/>
            <person name="Frisvad J.C."/>
            <person name="Larsen T.O."/>
            <person name="Kjaerboelling I."/>
            <person name="Rothschild-Mancinelli K."/>
            <person name="Lyhne E.K."/>
            <person name="Kogle M.E."/>
            <person name="Barry K."/>
            <person name="Clum A."/>
            <person name="Na H."/>
            <person name="Ledsgaard L."/>
            <person name="Lin J."/>
            <person name="Lipzen A."/>
            <person name="Kuo A."/>
            <person name="Riley R."/>
            <person name="Mondo S."/>
            <person name="LaButti K."/>
            <person name="Haridas S."/>
            <person name="Pangalinan J."/>
            <person name="Salamov A.A."/>
            <person name="Simmons B.A."/>
            <person name="Magnuson J.K."/>
            <person name="Chen J."/>
            <person name="Drula E."/>
            <person name="Henrissat B."/>
            <person name="Wiebenga A."/>
            <person name="Lubbers R.J."/>
            <person name="Gomes A.C."/>
            <person name="Makela M.R."/>
            <person name="Stajich J."/>
            <person name="Grigoriev I.V."/>
            <person name="Mortensen U.H."/>
            <person name="De vries R.P."/>
            <person name="Baker S.E."/>
            <person name="Andersen M.R."/>
        </authorList>
    </citation>
    <scope>NUCLEOTIDE SEQUENCE [LARGE SCALE GENOMIC DNA]</scope>
    <source>
        <strain evidence="7 8">CBS 600.67</strain>
    </source>
</reference>
<proteinExistence type="inferred from homology"/>
<evidence type="ECO:0000313" key="7">
    <source>
        <dbReference type="EMBL" id="KAL2824221.1"/>
    </source>
</evidence>
<dbReference type="InterPro" id="IPR001128">
    <property type="entry name" value="Cyt_P450"/>
</dbReference>
<evidence type="ECO:0000256" key="3">
    <source>
        <dbReference type="ARBA" id="ARBA00022723"/>
    </source>
</evidence>
<dbReference type="InterPro" id="IPR002401">
    <property type="entry name" value="Cyt_P450_E_grp-I"/>
</dbReference>
<dbReference type="CDD" id="cd11065">
    <property type="entry name" value="CYP64-like"/>
    <property type="match status" value="1"/>
</dbReference>
<dbReference type="Gene3D" id="1.10.630.10">
    <property type="entry name" value="Cytochrome P450"/>
    <property type="match status" value="1"/>
</dbReference>